<dbReference type="InterPro" id="IPR003593">
    <property type="entry name" value="AAA+_ATPase"/>
</dbReference>
<dbReference type="GO" id="GO:0016887">
    <property type="term" value="F:ATP hydrolysis activity"/>
    <property type="evidence" value="ECO:0007669"/>
    <property type="project" value="InterPro"/>
</dbReference>
<keyword evidence="3" id="KW-1185">Reference proteome</keyword>
<organism evidence="2 3">
    <name type="scientific">Alkalilimnicola ehrlichii</name>
    <dbReference type="NCBI Taxonomy" id="351052"/>
    <lineage>
        <taxon>Bacteria</taxon>
        <taxon>Pseudomonadati</taxon>
        <taxon>Pseudomonadota</taxon>
        <taxon>Gammaproteobacteria</taxon>
        <taxon>Chromatiales</taxon>
        <taxon>Ectothiorhodospiraceae</taxon>
        <taxon>Alkalilimnicola</taxon>
    </lineage>
</organism>
<dbReference type="Proteomes" id="UP000256763">
    <property type="component" value="Unassembled WGS sequence"/>
</dbReference>
<dbReference type="SMART" id="SM00382">
    <property type="entry name" value="AAA"/>
    <property type="match status" value="1"/>
</dbReference>
<protein>
    <recommendedName>
        <fullName evidence="1">AAA+ ATPase domain-containing protein</fullName>
    </recommendedName>
</protein>
<accession>A0A3E0WGL6</accession>
<dbReference type="AlphaFoldDB" id="A0A3E0WGL6"/>
<dbReference type="Pfam" id="PF13401">
    <property type="entry name" value="AAA_22"/>
    <property type="match status" value="1"/>
</dbReference>
<feature type="domain" description="AAA+ ATPase" evidence="1">
    <location>
        <begin position="42"/>
        <end position="192"/>
    </location>
</feature>
<evidence type="ECO:0000259" key="1">
    <source>
        <dbReference type="SMART" id="SM00382"/>
    </source>
</evidence>
<reference evidence="3" key="1">
    <citation type="submission" date="2017-05" db="EMBL/GenBank/DDBJ databases">
        <authorList>
            <person name="Sharma S."/>
            <person name="Sidhu C."/>
            <person name="Pinnaka A.K."/>
        </authorList>
    </citation>
    <scope>NUCLEOTIDE SEQUENCE [LARGE SCALE GENOMIC DNA]</scope>
    <source>
        <strain evidence="3">AK93</strain>
    </source>
</reference>
<dbReference type="InterPro" id="IPR027417">
    <property type="entry name" value="P-loop_NTPase"/>
</dbReference>
<dbReference type="SUPFAM" id="SSF52540">
    <property type="entry name" value="P-loop containing nucleoside triphosphate hydrolases"/>
    <property type="match status" value="1"/>
</dbReference>
<gene>
    <name evidence="2" type="ORF">CAL65_20525</name>
</gene>
<sequence>MYLEFFGFTEHPFRLTPDADFLYMSKAHARAKAYMDYTVLSRDGFVVVTGEIGSGKTTLINKLVAELPEDVVVAKIFQTQLNETEFLQAVLTEFGIESYATSKTELLNLLNEFLIECYSADRRVLLTIDEAQNLSDKVLEEIRLLSGLETNKDKLLSIILTGQPELAEVIDSPHMEQLAQRVRLRFHLGALSEDETQNYIRHRMQIAGNEQDVFLDDALPLIYEYTGGTPRLINSLCDMALLTAFVDQRETVDETVITASVEELGWVPFSSVAGRPGVYKPPLRRR</sequence>
<dbReference type="RefSeq" id="WP_116348514.1">
    <property type="nucleotide sequence ID" value="NZ_NFZW01000034.1"/>
</dbReference>
<dbReference type="EMBL" id="NFZW01000034">
    <property type="protein sequence ID" value="RFA32120.1"/>
    <property type="molecule type" value="Genomic_DNA"/>
</dbReference>
<dbReference type="InterPro" id="IPR049945">
    <property type="entry name" value="AAA_22"/>
</dbReference>
<evidence type="ECO:0000313" key="3">
    <source>
        <dbReference type="Proteomes" id="UP000256763"/>
    </source>
</evidence>
<evidence type="ECO:0000313" key="2">
    <source>
        <dbReference type="EMBL" id="RFA32120.1"/>
    </source>
</evidence>
<comment type="caution">
    <text evidence="2">The sequence shown here is derived from an EMBL/GenBank/DDBJ whole genome shotgun (WGS) entry which is preliminary data.</text>
</comment>
<dbReference type="PANTHER" id="PTHR35894">
    <property type="entry name" value="GENERAL SECRETION PATHWAY PROTEIN A-RELATED"/>
    <property type="match status" value="1"/>
</dbReference>
<dbReference type="InterPro" id="IPR052026">
    <property type="entry name" value="ExeA_AAA_ATPase_DNA-bind"/>
</dbReference>
<dbReference type="PANTHER" id="PTHR35894:SF1">
    <property type="entry name" value="PHOSPHORIBULOKINASE _ URIDINE KINASE FAMILY"/>
    <property type="match status" value="1"/>
</dbReference>
<dbReference type="Gene3D" id="3.40.50.300">
    <property type="entry name" value="P-loop containing nucleotide triphosphate hydrolases"/>
    <property type="match status" value="1"/>
</dbReference>
<proteinExistence type="predicted"/>
<name>A0A3E0WGL6_9GAMM</name>